<dbReference type="AlphaFoldDB" id="A0A3M8VQN0"/>
<evidence type="ECO:0000313" key="9">
    <source>
        <dbReference type="EMBL" id="RNG18731.1"/>
    </source>
</evidence>
<dbReference type="RefSeq" id="WP_123103428.1">
    <property type="nucleotide sequence ID" value="NZ_RIBZ01000307.1"/>
</dbReference>
<feature type="transmembrane region" description="Helical" evidence="7">
    <location>
        <begin position="599"/>
        <end position="616"/>
    </location>
</feature>
<keyword evidence="2" id="KW-0813">Transport</keyword>
<dbReference type="GO" id="GO:0005524">
    <property type="term" value="F:ATP binding"/>
    <property type="evidence" value="ECO:0007669"/>
    <property type="project" value="UniProtKB-KW"/>
</dbReference>
<dbReference type="Proteomes" id="UP000275401">
    <property type="component" value="Unassembled WGS sequence"/>
</dbReference>
<name>A0A3M8VQN0_9ACTN</name>
<keyword evidence="7" id="KW-0812">Transmembrane</keyword>
<proteinExistence type="inferred from homology"/>
<keyword evidence="10" id="KW-1185">Reference proteome</keyword>
<keyword evidence="7" id="KW-0472">Membrane</keyword>
<reference evidence="9 10" key="1">
    <citation type="submission" date="2018-11" db="EMBL/GenBank/DDBJ databases">
        <title>The Potential of Streptomyces as Biocontrol Agents against the Tomato grey mould, Botrytis cinerea (Gray mold) Frontiers in Microbiology.</title>
        <authorList>
            <person name="Li D."/>
        </authorList>
    </citation>
    <scope>NUCLEOTIDE SEQUENCE [LARGE SCALE GENOMIC DNA]</scope>
    <source>
        <strain evidence="9 10">NEAU-LD23</strain>
    </source>
</reference>
<evidence type="ECO:0000256" key="4">
    <source>
        <dbReference type="ARBA" id="ARBA00022840"/>
    </source>
</evidence>
<evidence type="ECO:0000256" key="1">
    <source>
        <dbReference type="ARBA" id="ARBA00005417"/>
    </source>
</evidence>
<dbReference type="Pfam" id="PF00005">
    <property type="entry name" value="ABC_tran"/>
    <property type="match status" value="1"/>
</dbReference>
<comment type="caution">
    <text evidence="9">The sequence shown here is derived from an EMBL/GenBank/DDBJ whole genome shotgun (WGS) entry which is preliminary data.</text>
</comment>
<dbReference type="InterPro" id="IPR027417">
    <property type="entry name" value="P-loop_NTPase"/>
</dbReference>
<organism evidence="9 10">
    <name type="scientific">Streptomyces botrytidirepellens</name>
    <dbReference type="NCBI Taxonomy" id="2486417"/>
    <lineage>
        <taxon>Bacteria</taxon>
        <taxon>Bacillati</taxon>
        <taxon>Actinomycetota</taxon>
        <taxon>Actinomycetes</taxon>
        <taxon>Kitasatosporales</taxon>
        <taxon>Streptomycetaceae</taxon>
        <taxon>Streptomyces</taxon>
    </lineage>
</organism>
<evidence type="ECO:0000256" key="6">
    <source>
        <dbReference type="SAM" id="MobiDB-lite"/>
    </source>
</evidence>
<evidence type="ECO:0000256" key="5">
    <source>
        <dbReference type="SAM" id="Coils"/>
    </source>
</evidence>
<sequence length="689" mass="71390">MIQATGLTSARRRNHAPAIDDLTFEAPPRRVTALLGGPGAGKTSALRLLLQLDRGHGSAFFRGRPLHRIRRPAREIGVLLDDVPGHPGRTVRGHLRMLGAAAGVPAARADVVLDVVGLTDLADERLGDLALGMERRLGIATALLGDPHALVLDEPARGLSARETDWLNGLLRGFADQGGAVLITTEDAEGVARVADRVLTLEEGRLVADQSVDEFARTRLRPRVVVRSPLAGRLAAVLEEEANTAREAAEAERRAERAAAAEAAARAQAEEAVAEGEAKAGIKLKAKSRLGGLGRAKDTTQAEGDTAPAGVGAAEADAESVTVPVPAPVPVPGSGVAAASASAPVSAAAVEAEPEDEEESVADPFSVVRDDETRISVYGLPSASVGEAAYRHGIVVHRLVEETADLGPATPAGARARDPEASSPRVLHRLRLPGPAWPMRYELRRATGVRSSWLIGAAALALSLLASVLLAREGGAGELHRLTGWPADLPLPPIAIAAGLLGALAFGDEFRYPALAPARDAVPQQIGLLAAKFVVCAVGATLLSLGAIVLDSAALLLLVGGNAVPLPSDWPVLMASVFGLTIGCSWAGLLAAGVFRSTALGLATLLAVPLLAVPVVRRAMAEPSLHSLVGLPHRLRAVALDRPPSMVNRGVAAVLRLAGQPVGQALMLSVAVLLFAYALTGLRGRRARQ</sequence>
<protein>
    <submittedName>
        <fullName evidence="9">ABC transporter ATP-binding protein</fullName>
    </submittedName>
</protein>
<gene>
    <name evidence="9" type="ORF">EEJ42_25920</name>
</gene>
<accession>A0A3M8VQN0</accession>
<dbReference type="InterPro" id="IPR003439">
    <property type="entry name" value="ABC_transporter-like_ATP-bd"/>
</dbReference>
<dbReference type="InterPro" id="IPR003593">
    <property type="entry name" value="AAA+_ATPase"/>
</dbReference>
<dbReference type="EMBL" id="RIBZ01000307">
    <property type="protein sequence ID" value="RNG18731.1"/>
    <property type="molecule type" value="Genomic_DNA"/>
</dbReference>
<keyword evidence="5" id="KW-0175">Coiled coil</keyword>
<feature type="transmembrane region" description="Helical" evidence="7">
    <location>
        <begin position="491"/>
        <end position="507"/>
    </location>
</feature>
<evidence type="ECO:0000256" key="2">
    <source>
        <dbReference type="ARBA" id="ARBA00022448"/>
    </source>
</evidence>
<feature type="region of interest" description="Disordered" evidence="6">
    <location>
        <begin position="292"/>
        <end position="315"/>
    </location>
</feature>
<dbReference type="Gene3D" id="3.40.50.300">
    <property type="entry name" value="P-loop containing nucleotide triphosphate hydrolases"/>
    <property type="match status" value="1"/>
</dbReference>
<comment type="similarity">
    <text evidence="1">Belongs to the ABC transporter superfamily.</text>
</comment>
<feature type="transmembrane region" description="Helical" evidence="7">
    <location>
        <begin position="453"/>
        <end position="471"/>
    </location>
</feature>
<feature type="transmembrane region" description="Helical" evidence="7">
    <location>
        <begin position="528"/>
        <end position="550"/>
    </location>
</feature>
<dbReference type="PANTHER" id="PTHR43335:SF4">
    <property type="entry name" value="ABC TRANSPORTER, ATP-BINDING PROTEIN"/>
    <property type="match status" value="1"/>
</dbReference>
<evidence type="ECO:0000256" key="3">
    <source>
        <dbReference type="ARBA" id="ARBA00022741"/>
    </source>
</evidence>
<evidence type="ECO:0000256" key="7">
    <source>
        <dbReference type="SAM" id="Phobius"/>
    </source>
</evidence>
<feature type="transmembrane region" description="Helical" evidence="7">
    <location>
        <begin position="662"/>
        <end position="682"/>
    </location>
</feature>
<dbReference type="PROSITE" id="PS50893">
    <property type="entry name" value="ABC_TRANSPORTER_2"/>
    <property type="match status" value="1"/>
</dbReference>
<keyword evidence="4 9" id="KW-0067">ATP-binding</keyword>
<keyword evidence="7" id="KW-1133">Transmembrane helix</keyword>
<evidence type="ECO:0000259" key="8">
    <source>
        <dbReference type="PROSITE" id="PS50893"/>
    </source>
</evidence>
<keyword evidence="3" id="KW-0547">Nucleotide-binding</keyword>
<dbReference type="GO" id="GO:0016887">
    <property type="term" value="F:ATP hydrolysis activity"/>
    <property type="evidence" value="ECO:0007669"/>
    <property type="project" value="InterPro"/>
</dbReference>
<dbReference type="PANTHER" id="PTHR43335">
    <property type="entry name" value="ABC TRANSPORTER, ATP-BINDING PROTEIN"/>
    <property type="match status" value="1"/>
</dbReference>
<feature type="transmembrane region" description="Helical" evidence="7">
    <location>
        <begin position="570"/>
        <end position="592"/>
    </location>
</feature>
<evidence type="ECO:0000313" key="10">
    <source>
        <dbReference type="Proteomes" id="UP000275401"/>
    </source>
</evidence>
<feature type="domain" description="ABC transporter" evidence="8">
    <location>
        <begin position="2"/>
        <end position="228"/>
    </location>
</feature>
<dbReference type="SUPFAM" id="SSF52540">
    <property type="entry name" value="P-loop containing nucleoside triphosphate hydrolases"/>
    <property type="match status" value="1"/>
</dbReference>
<dbReference type="SMART" id="SM00382">
    <property type="entry name" value="AAA"/>
    <property type="match status" value="1"/>
</dbReference>
<feature type="coiled-coil region" evidence="5">
    <location>
        <begin position="234"/>
        <end position="268"/>
    </location>
</feature>